<dbReference type="VEuPathDB" id="FungiDB:RhiirA1_402312"/>
<reference evidence="1 2" key="1">
    <citation type="submission" date="2015-10" db="EMBL/GenBank/DDBJ databases">
        <title>Genome analyses suggest a sexual origin of heterokaryosis in a supposedly ancient asexual fungus.</title>
        <authorList>
            <person name="Ropars J."/>
            <person name="Sedzielewska K."/>
            <person name="Noel J."/>
            <person name="Charron P."/>
            <person name="Farinelli L."/>
            <person name="Marton T."/>
            <person name="Kruger M."/>
            <person name="Pelin A."/>
            <person name="Brachmann A."/>
            <person name="Corradi N."/>
        </authorList>
    </citation>
    <scope>NUCLEOTIDE SEQUENCE [LARGE SCALE GENOMIC DNA]</scope>
    <source>
        <strain evidence="1 2">A4</strain>
    </source>
</reference>
<accession>A0A2I1GYC6</accession>
<dbReference type="Proteomes" id="UP000234323">
    <property type="component" value="Unassembled WGS sequence"/>
</dbReference>
<keyword evidence="2" id="KW-1185">Reference proteome</keyword>
<organism evidence="1 2">
    <name type="scientific">Rhizophagus irregularis</name>
    <dbReference type="NCBI Taxonomy" id="588596"/>
    <lineage>
        <taxon>Eukaryota</taxon>
        <taxon>Fungi</taxon>
        <taxon>Fungi incertae sedis</taxon>
        <taxon>Mucoromycota</taxon>
        <taxon>Glomeromycotina</taxon>
        <taxon>Glomeromycetes</taxon>
        <taxon>Glomerales</taxon>
        <taxon>Glomeraceae</taxon>
        <taxon>Rhizophagus</taxon>
    </lineage>
</organism>
<name>A0A2I1GYC6_9GLOM</name>
<comment type="caution">
    <text evidence="1">The sequence shown here is derived from an EMBL/GenBank/DDBJ whole genome shotgun (WGS) entry which is preliminary data.</text>
</comment>
<protein>
    <submittedName>
        <fullName evidence="1">Uncharacterized protein</fullName>
    </submittedName>
</protein>
<evidence type="ECO:0000313" key="2">
    <source>
        <dbReference type="Proteomes" id="UP000234323"/>
    </source>
</evidence>
<gene>
    <name evidence="1" type="ORF">RhiirA4_468783</name>
</gene>
<sequence>MGYFCEYNKCKRNSSNGKGLILSRRKIYRSHLIKQNSIDVNKEITSENSKNMTNSDDILKEEYEESRYSDDSDMIENTRNLKELIMVLIKIK</sequence>
<proteinExistence type="predicted"/>
<dbReference type="AlphaFoldDB" id="A0A2I1GYC6"/>
<dbReference type="EMBL" id="LLXI01001054">
    <property type="protein sequence ID" value="PKY51630.1"/>
    <property type="molecule type" value="Genomic_DNA"/>
</dbReference>
<evidence type="ECO:0000313" key="1">
    <source>
        <dbReference type="EMBL" id="PKY51630.1"/>
    </source>
</evidence>